<dbReference type="Pfam" id="PF00005">
    <property type="entry name" value="ABC_tran"/>
    <property type="match status" value="1"/>
</dbReference>
<keyword evidence="2 5" id="KW-0067">ATP-binding</keyword>
<reference evidence="5 6" key="1">
    <citation type="submission" date="2018-06" db="EMBL/GenBank/DDBJ databases">
        <authorList>
            <consortium name="Pathogen Informatics"/>
            <person name="Doyle S."/>
        </authorList>
    </citation>
    <scope>NUCLEOTIDE SEQUENCE [LARGE SCALE GENOMIC DNA]</scope>
    <source>
        <strain evidence="5 6">NCTC11535</strain>
    </source>
</reference>
<dbReference type="SUPFAM" id="SSF52540">
    <property type="entry name" value="P-loop containing nucleoside triphosphate hydrolases"/>
    <property type="match status" value="1"/>
</dbReference>
<evidence type="ECO:0000259" key="4">
    <source>
        <dbReference type="PROSITE" id="PS50893"/>
    </source>
</evidence>
<dbReference type="InterPro" id="IPR003439">
    <property type="entry name" value="ABC_transporter-like_ATP-bd"/>
</dbReference>
<accession>A0ABY1VN64</accession>
<dbReference type="InterPro" id="IPR027417">
    <property type="entry name" value="P-loop_NTPase"/>
</dbReference>
<dbReference type="Gene3D" id="3.40.50.300">
    <property type="entry name" value="P-loop containing nucleotide triphosphate hydrolases"/>
    <property type="match status" value="1"/>
</dbReference>
<feature type="domain" description="ABC transporter" evidence="4">
    <location>
        <begin position="44"/>
        <end position="266"/>
    </location>
</feature>
<evidence type="ECO:0000256" key="1">
    <source>
        <dbReference type="ARBA" id="ARBA00022741"/>
    </source>
</evidence>
<proteinExistence type="predicted"/>
<sequence>MMKNAAGGEVTHQAEPHSRHAAPSLARADSLAAAPQVQDGTHAVKVRALRVTRRRNQILHGIDLELPTGSITGLLGPSGCGKTTLMRTIVGVQRYEGEVEVLGQRPGVPATRGRVGYVTQGAAIYTDLSARQNLAYFARLAGNRARDVDEILKIVGLSALADRPLHTYSGGEASRASLACALVAGPDLLVLDEPTVGLDPVTREDLWLAFRAIADTGATLLISSHVMDEAFRCDRVLLMRAGRLLATTTAAELLAGTGEATLDAAFLAVIRADSTGTAAIDSSARTEPAGKPSTMLTEEAR</sequence>
<evidence type="ECO:0000313" key="5">
    <source>
        <dbReference type="EMBL" id="SPT52498.1"/>
    </source>
</evidence>
<evidence type="ECO:0000256" key="3">
    <source>
        <dbReference type="SAM" id="MobiDB-lite"/>
    </source>
</evidence>
<dbReference type="SMART" id="SM00382">
    <property type="entry name" value="AAA"/>
    <property type="match status" value="1"/>
</dbReference>
<organism evidence="5 6">
    <name type="scientific">Actinomyces bovis</name>
    <dbReference type="NCBI Taxonomy" id="1658"/>
    <lineage>
        <taxon>Bacteria</taxon>
        <taxon>Bacillati</taxon>
        <taxon>Actinomycetota</taxon>
        <taxon>Actinomycetes</taxon>
        <taxon>Actinomycetales</taxon>
        <taxon>Actinomycetaceae</taxon>
        <taxon>Actinomyces</taxon>
    </lineage>
</organism>
<dbReference type="InterPro" id="IPR017871">
    <property type="entry name" value="ABC_transporter-like_CS"/>
</dbReference>
<gene>
    <name evidence="5" type="primary">ybhF_1</name>
    <name evidence="5" type="ORF">NCTC11535_00147</name>
</gene>
<dbReference type="PROSITE" id="PS00211">
    <property type="entry name" value="ABC_TRANSPORTER_1"/>
    <property type="match status" value="1"/>
</dbReference>
<feature type="region of interest" description="Disordered" evidence="3">
    <location>
        <begin position="1"/>
        <end position="37"/>
    </location>
</feature>
<feature type="region of interest" description="Disordered" evidence="3">
    <location>
        <begin position="280"/>
        <end position="301"/>
    </location>
</feature>
<dbReference type="Proteomes" id="UP000250006">
    <property type="component" value="Unassembled WGS sequence"/>
</dbReference>
<dbReference type="EMBL" id="UAPQ01000001">
    <property type="protein sequence ID" value="SPT52498.1"/>
    <property type="molecule type" value="Genomic_DNA"/>
</dbReference>
<dbReference type="PANTHER" id="PTHR43038:SF3">
    <property type="entry name" value="ABC TRANSPORTER G FAMILY MEMBER 20 ISOFORM X1"/>
    <property type="match status" value="1"/>
</dbReference>
<dbReference type="CDD" id="cd03230">
    <property type="entry name" value="ABC_DR_subfamily_A"/>
    <property type="match status" value="1"/>
</dbReference>
<dbReference type="PROSITE" id="PS50893">
    <property type="entry name" value="ABC_TRANSPORTER_2"/>
    <property type="match status" value="1"/>
</dbReference>
<dbReference type="PANTHER" id="PTHR43038">
    <property type="entry name" value="ATP-BINDING CASSETTE, SUB-FAMILY H, MEMBER 1"/>
    <property type="match status" value="1"/>
</dbReference>
<protein>
    <submittedName>
        <fullName evidence="5">Uncharacterized ABC transporter ATP-binding protein YbhF</fullName>
    </submittedName>
</protein>
<evidence type="ECO:0000256" key="2">
    <source>
        <dbReference type="ARBA" id="ARBA00022840"/>
    </source>
</evidence>
<keyword evidence="6" id="KW-1185">Reference proteome</keyword>
<comment type="caution">
    <text evidence="5">The sequence shown here is derived from an EMBL/GenBank/DDBJ whole genome shotgun (WGS) entry which is preliminary data.</text>
</comment>
<dbReference type="GO" id="GO:0005524">
    <property type="term" value="F:ATP binding"/>
    <property type="evidence" value="ECO:0007669"/>
    <property type="project" value="UniProtKB-KW"/>
</dbReference>
<dbReference type="RefSeq" id="WP_229116720.1">
    <property type="nucleotide sequence ID" value="NZ_UAPQ01000001.1"/>
</dbReference>
<dbReference type="InterPro" id="IPR003593">
    <property type="entry name" value="AAA+_ATPase"/>
</dbReference>
<evidence type="ECO:0000313" key="6">
    <source>
        <dbReference type="Proteomes" id="UP000250006"/>
    </source>
</evidence>
<keyword evidence="1" id="KW-0547">Nucleotide-binding</keyword>
<name>A0ABY1VN64_9ACTO</name>